<dbReference type="GO" id="GO:0097546">
    <property type="term" value="C:ciliary base"/>
    <property type="evidence" value="ECO:0007669"/>
    <property type="project" value="TreeGrafter"/>
</dbReference>
<evidence type="ECO:0000256" key="2">
    <source>
        <dbReference type="ARBA" id="ARBA00023054"/>
    </source>
</evidence>
<dbReference type="GO" id="GO:0030286">
    <property type="term" value="C:dynein complex"/>
    <property type="evidence" value="ECO:0007669"/>
    <property type="project" value="UniProtKB-KW"/>
</dbReference>
<keyword evidence="2 5" id="KW-0175">Coiled coil</keyword>
<evidence type="ECO:0000256" key="3">
    <source>
        <dbReference type="ARBA" id="ARBA00023175"/>
    </source>
</evidence>
<keyword evidence="3" id="KW-0505">Motor protein</keyword>
<dbReference type="Pfam" id="PF10211">
    <property type="entry name" value="Ax_dynein_light"/>
    <property type="match status" value="1"/>
</dbReference>
<dbReference type="EMBL" id="HBUF01602349">
    <property type="protein sequence ID" value="CAG6776446.1"/>
    <property type="molecule type" value="Transcribed_RNA"/>
</dbReference>
<dbReference type="GO" id="GO:0045504">
    <property type="term" value="F:dynein heavy chain binding"/>
    <property type="evidence" value="ECO:0007669"/>
    <property type="project" value="TreeGrafter"/>
</dbReference>
<evidence type="ECO:0000256" key="4">
    <source>
        <dbReference type="ARBA" id="ARBA00038114"/>
    </source>
</evidence>
<dbReference type="InterPro" id="IPR019347">
    <property type="entry name" value="Axonemal_dynein_light_chain"/>
</dbReference>
<dbReference type="PANTHER" id="PTHR13183">
    <property type="entry name" value="AXONEMAL INNER ARM DYNEIN LIGHT CHAIN 28"/>
    <property type="match status" value="1"/>
</dbReference>
<keyword evidence="1" id="KW-0243">Dynein</keyword>
<proteinExistence type="inferred from homology"/>
<organism evidence="6">
    <name type="scientific">Cacopsylla melanoneura</name>
    <dbReference type="NCBI Taxonomy" id="428564"/>
    <lineage>
        <taxon>Eukaryota</taxon>
        <taxon>Metazoa</taxon>
        <taxon>Ecdysozoa</taxon>
        <taxon>Arthropoda</taxon>
        <taxon>Hexapoda</taxon>
        <taxon>Insecta</taxon>
        <taxon>Pterygota</taxon>
        <taxon>Neoptera</taxon>
        <taxon>Paraneoptera</taxon>
        <taxon>Hemiptera</taxon>
        <taxon>Sternorrhyncha</taxon>
        <taxon>Psylloidea</taxon>
        <taxon>Psyllidae</taxon>
        <taxon>Psyllinae</taxon>
        <taxon>Cacopsylla</taxon>
    </lineage>
</organism>
<comment type="similarity">
    <text evidence="4">Belongs to the inner dynein arm light chain family.</text>
</comment>
<evidence type="ECO:0000256" key="1">
    <source>
        <dbReference type="ARBA" id="ARBA00023017"/>
    </source>
</evidence>
<dbReference type="GO" id="GO:0005930">
    <property type="term" value="C:axoneme"/>
    <property type="evidence" value="ECO:0007669"/>
    <property type="project" value="TreeGrafter"/>
</dbReference>
<protein>
    <submittedName>
        <fullName evidence="6">33 kDa inner dynein arm light chain, axonemal</fullName>
    </submittedName>
</protein>
<accession>A0A8D9B3J3</accession>
<evidence type="ECO:0000256" key="5">
    <source>
        <dbReference type="SAM" id="Coils"/>
    </source>
</evidence>
<reference evidence="6" key="1">
    <citation type="submission" date="2021-05" db="EMBL/GenBank/DDBJ databases">
        <authorList>
            <person name="Alioto T."/>
            <person name="Alioto T."/>
            <person name="Gomez Garrido J."/>
        </authorList>
    </citation>
    <scope>NUCLEOTIDE SEQUENCE</scope>
</reference>
<dbReference type="AlphaFoldDB" id="A0A8D9B3J3"/>
<dbReference type="PANTHER" id="PTHR13183:SF0">
    <property type="entry name" value="AXONEMAL DYNEIN LIGHT INTERMEDIATE POLYPEPTIDE 1"/>
    <property type="match status" value="1"/>
</dbReference>
<feature type="coiled-coil region" evidence="5">
    <location>
        <begin position="170"/>
        <end position="218"/>
    </location>
</feature>
<sequence>MGDAKLIDPQNTMVRYSNPVVITKREDKGAAAKAKSPALMLAAEKGKETEEILNSILPPIEWEEDGQLWRLQVSSDPATRLDVIKLNEQLDTRLQQRQAREAGICPVRRELFTQCFDELIRQAAINCGERGLLLLRVRDEFRQTIAGYQALYESSIAFGMRKALQAEQGKYDMEEEIGKLRSDKVKLEQKLVEMKNKMEQIERRAEELRASEEKKNMDEIMLLKRNNAQLRSQLEGIIAPKK</sequence>
<name>A0A8D9B3J3_9HEMI</name>
<evidence type="ECO:0000313" key="6">
    <source>
        <dbReference type="EMBL" id="CAG6776446.1"/>
    </source>
</evidence>